<keyword evidence="3 8" id="KW-0812">Transmembrane</keyword>
<feature type="transmembrane region" description="Helical" evidence="8">
    <location>
        <begin position="399"/>
        <end position="424"/>
    </location>
</feature>
<dbReference type="InterPro" id="IPR049406">
    <property type="entry name" value="ZIP4_12_EF-hand"/>
</dbReference>
<proteinExistence type="inferred from homology"/>
<comment type="catalytic activity">
    <reaction evidence="6">
        <text>Zn(2+)(in) = Zn(2+)(out)</text>
        <dbReference type="Rhea" id="RHEA:29351"/>
        <dbReference type="ChEBI" id="CHEBI:29105"/>
    </reaction>
</comment>
<evidence type="ECO:0000256" key="8">
    <source>
        <dbReference type="SAM" id="Phobius"/>
    </source>
</evidence>
<protein>
    <recommendedName>
        <fullName evidence="13">Zinc transporter ZIP12</fullName>
    </recommendedName>
</protein>
<dbReference type="GO" id="GO:0030003">
    <property type="term" value="P:intracellular monoatomic cation homeostasis"/>
    <property type="evidence" value="ECO:0007669"/>
    <property type="project" value="TreeGrafter"/>
</dbReference>
<feature type="transmembrane region" description="Helical" evidence="8">
    <location>
        <begin position="436"/>
        <end position="458"/>
    </location>
</feature>
<dbReference type="GO" id="GO:0140410">
    <property type="term" value="F:monoatomic cation:bicarbonate symporter activity"/>
    <property type="evidence" value="ECO:0007669"/>
    <property type="project" value="TreeGrafter"/>
</dbReference>
<evidence type="ECO:0000256" key="7">
    <source>
        <dbReference type="SAM" id="MobiDB-lite"/>
    </source>
</evidence>
<feature type="domain" description="Zinc transporter ZIP4/12 EF-hand" evidence="10">
    <location>
        <begin position="250"/>
        <end position="382"/>
    </location>
</feature>
<dbReference type="Pfam" id="PF18292">
    <property type="entry name" value="ZIP4_domain"/>
    <property type="match status" value="1"/>
</dbReference>
<sequence>MCTLAKMASIRVLDFRAVCTVYLLVVFGIFGRLHVLGVGEDSADGTHDEHGHSESVFGDPFEEILGRLKEVSLGVDRNITRDETSAIIQSLFEERMQCSVSFNRTNCQKCLDADDLFSILGVQTSDGLDEENFNRACVVLLYYVNDLEATCANATLSAQVYDYFAREIQTRLDSTPRLSEEELEAVLGAVAGSYKANNFAKCFTVETVFEAAVSDHEAGADDHELEEVAAILISSLVRGFCIGNATAVDPEAFLEDIFDHYAAGSYMSEEEFQVILDKLSAGSQEDTHDNHDHARRRRGADSNVLAGKTEQRRRRRNVETVTDSGHDHDHDHAHEGEMNLDIHSCFSVDELFEIFDVNHSVGVTRQQFKELSPALIQQKIGDACAEPENVPSRPTAAEVWGYGVLAVFIISLCAVAGVAFLPCLNTALYLKVLQTMMALAVATLIGDAVIHLIPQAVGLHAHDATSSADAHVAGSAELAYIWKCLVVVGAIYIFFLFESLMQIFGGGHSHSVEPDDDPTKRKRASSMKLKEAVDGSFMNRSSSTTQLEMSNGNLTDAEANDSHGHEHGQKQKVCFGMGTLPFMILIGDGLHNLGDGLAIGAAFATSLGAGLSTSIAVLCHELPHELGDFAVLLNAGLSFRKALCFNFLSACMAFVGLCIGIPLAANEEAREWIFAVAAGMFLYVALVDMLPELIHHENKNKAAIFLLHNVGFLAGAAIILLIALYEDSINIIIN</sequence>
<dbReference type="PANTHER" id="PTHR12191">
    <property type="entry name" value="SOLUTE CARRIER FAMILY 39"/>
    <property type="match status" value="1"/>
</dbReference>
<name>A0A913ZMX2_PATMI</name>
<dbReference type="GeneID" id="119725694"/>
<evidence type="ECO:0000256" key="6">
    <source>
        <dbReference type="ARBA" id="ARBA00034634"/>
    </source>
</evidence>
<dbReference type="EnsemblMetazoa" id="XM_038197220.1">
    <property type="protein sequence ID" value="XP_038053148.1"/>
    <property type="gene ID" value="LOC119725694"/>
</dbReference>
<organism evidence="11 12">
    <name type="scientific">Patiria miniata</name>
    <name type="common">Bat star</name>
    <name type="synonym">Asterina miniata</name>
    <dbReference type="NCBI Taxonomy" id="46514"/>
    <lineage>
        <taxon>Eukaryota</taxon>
        <taxon>Metazoa</taxon>
        <taxon>Echinodermata</taxon>
        <taxon>Eleutherozoa</taxon>
        <taxon>Asterozoa</taxon>
        <taxon>Asteroidea</taxon>
        <taxon>Valvatacea</taxon>
        <taxon>Valvatida</taxon>
        <taxon>Asterinidae</taxon>
        <taxon>Patiria</taxon>
    </lineage>
</organism>
<dbReference type="GO" id="GO:0005886">
    <property type="term" value="C:plasma membrane"/>
    <property type="evidence" value="ECO:0007669"/>
    <property type="project" value="TreeGrafter"/>
</dbReference>
<evidence type="ECO:0000256" key="5">
    <source>
        <dbReference type="ARBA" id="ARBA00023136"/>
    </source>
</evidence>
<keyword evidence="12" id="KW-1185">Reference proteome</keyword>
<dbReference type="GO" id="GO:0005385">
    <property type="term" value="F:zinc ion transmembrane transporter activity"/>
    <property type="evidence" value="ECO:0007669"/>
    <property type="project" value="TreeGrafter"/>
</dbReference>
<dbReference type="InterPro" id="IPR041137">
    <property type="entry name" value="ZIP4_N"/>
</dbReference>
<dbReference type="Proteomes" id="UP000887568">
    <property type="component" value="Unplaced"/>
</dbReference>
<feature type="transmembrane region" description="Helical" evidence="8">
    <location>
        <begin position="702"/>
        <end position="725"/>
    </location>
</feature>
<feature type="transmembrane region" description="Helical" evidence="8">
    <location>
        <begin position="671"/>
        <end position="690"/>
    </location>
</feature>
<evidence type="ECO:0008006" key="13">
    <source>
        <dbReference type="Google" id="ProtNLM"/>
    </source>
</evidence>
<evidence type="ECO:0000256" key="4">
    <source>
        <dbReference type="ARBA" id="ARBA00022989"/>
    </source>
</evidence>
<feature type="region of interest" description="Disordered" evidence="7">
    <location>
        <begin position="283"/>
        <end position="331"/>
    </location>
</feature>
<dbReference type="Pfam" id="PF02535">
    <property type="entry name" value="Zip"/>
    <property type="match status" value="1"/>
</dbReference>
<evidence type="ECO:0000313" key="11">
    <source>
        <dbReference type="EnsemblMetazoa" id="XP_038053148.1"/>
    </source>
</evidence>
<dbReference type="OMA" id="YKANNFA"/>
<keyword evidence="5 8" id="KW-0472">Membrane</keyword>
<evidence type="ECO:0000256" key="2">
    <source>
        <dbReference type="ARBA" id="ARBA00006939"/>
    </source>
</evidence>
<feature type="transmembrane region" description="Helical" evidence="8">
    <location>
        <begin position="12"/>
        <end position="30"/>
    </location>
</feature>
<reference evidence="11" key="1">
    <citation type="submission" date="2022-11" db="UniProtKB">
        <authorList>
            <consortium name="EnsemblMetazoa"/>
        </authorList>
    </citation>
    <scope>IDENTIFICATION</scope>
</reference>
<dbReference type="RefSeq" id="XP_038053148.1">
    <property type="nucleotide sequence ID" value="XM_038197220.1"/>
</dbReference>
<dbReference type="InterPro" id="IPR003689">
    <property type="entry name" value="ZIP"/>
</dbReference>
<comment type="subcellular location">
    <subcellularLocation>
        <location evidence="1">Membrane</location>
        <topology evidence="1">Multi-pass membrane protein</topology>
    </subcellularLocation>
</comment>
<evidence type="ECO:0000256" key="3">
    <source>
        <dbReference type="ARBA" id="ARBA00022692"/>
    </source>
</evidence>
<feature type="transmembrane region" description="Helical" evidence="8">
    <location>
        <begin position="478"/>
        <end position="497"/>
    </location>
</feature>
<dbReference type="Pfam" id="PF21116">
    <property type="entry name" value="EF-hand_Zip"/>
    <property type="match status" value="1"/>
</dbReference>
<dbReference type="PANTHER" id="PTHR12191:SF30">
    <property type="entry name" value="ZINC TRANSPORTER ZIP4 N-TERMINAL DOMAIN-CONTAINING PROTEIN"/>
    <property type="match status" value="1"/>
</dbReference>
<keyword evidence="4 8" id="KW-1133">Transmembrane helix</keyword>
<dbReference type="GO" id="GO:0071578">
    <property type="term" value="P:zinc ion import across plasma membrane"/>
    <property type="evidence" value="ECO:0007669"/>
    <property type="project" value="TreeGrafter"/>
</dbReference>
<evidence type="ECO:0000259" key="9">
    <source>
        <dbReference type="Pfam" id="PF18292"/>
    </source>
</evidence>
<dbReference type="AlphaFoldDB" id="A0A913ZMX2"/>
<accession>A0A913ZMX2</accession>
<evidence type="ECO:0000259" key="10">
    <source>
        <dbReference type="Pfam" id="PF21116"/>
    </source>
</evidence>
<dbReference type="InterPro" id="IPR050799">
    <property type="entry name" value="ZIP_Transporter"/>
</dbReference>
<feature type="transmembrane region" description="Helical" evidence="8">
    <location>
        <begin position="643"/>
        <end position="665"/>
    </location>
</feature>
<dbReference type="OrthoDB" id="200954at2759"/>
<evidence type="ECO:0000256" key="1">
    <source>
        <dbReference type="ARBA" id="ARBA00004141"/>
    </source>
</evidence>
<feature type="domain" description="Zinc transporter ZIP4 N-terminal" evidence="9">
    <location>
        <begin position="93"/>
        <end position="242"/>
    </location>
</feature>
<evidence type="ECO:0000313" key="12">
    <source>
        <dbReference type="Proteomes" id="UP000887568"/>
    </source>
</evidence>
<comment type="similarity">
    <text evidence="2">Belongs to the ZIP transporter (TC 2.A.5) family.</text>
</comment>